<dbReference type="SMART" id="SM00164">
    <property type="entry name" value="TBC"/>
    <property type="match status" value="1"/>
</dbReference>
<evidence type="ECO:0000256" key="11">
    <source>
        <dbReference type="SAM" id="MobiDB-lite"/>
    </source>
</evidence>
<feature type="compositionally biased region" description="Pro residues" evidence="11">
    <location>
        <begin position="357"/>
        <end position="370"/>
    </location>
</feature>
<keyword evidence="4" id="KW-0963">Cytoplasm</keyword>
<feature type="compositionally biased region" description="Acidic residues" evidence="11">
    <location>
        <begin position="69"/>
        <end position="82"/>
    </location>
</feature>
<evidence type="ECO:0000259" key="12">
    <source>
        <dbReference type="PROSITE" id="PS50086"/>
    </source>
</evidence>
<keyword evidence="5" id="KW-0931">ER-Golgi transport</keyword>
<dbReference type="GO" id="GO:0005737">
    <property type="term" value="C:cytoplasm"/>
    <property type="evidence" value="ECO:0007669"/>
    <property type="project" value="UniProtKB-SubCell"/>
</dbReference>
<keyword evidence="2" id="KW-0813">Transport</keyword>
<keyword evidence="3" id="KW-0343">GTPase activation</keyword>
<dbReference type="Gene3D" id="1.10.10.750">
    <property type="entry name" value="Ypt/Rab-GAP domain of gyp1p, domain 1"/>
    <property type="match status" value="1"/>
</dbReference>
<comment type="similarity">
    <text evidence="8">Belongs to the GYP5 family.</text>
</comment>
<feature type="coiled-coil region" evidence="10">
    <location>
        <begin position="703"/>
        <end position="826"/>
    </location>
</feature>
<feature type="compositionally biased region" description="Low complexity" evidence="11">
    <location>
        <begin position="102"/>
        <end position="111"/>
    </location>
</feature>
<feature type="domain" description="Rab-GAP TBC" evidence="12">
    <location>
        <begin position="421"/>
        <end position="606"/>
    </location>
</feature>
<evidence type="ECO:0000256" key="6">
    <source>
        <dbReference type="ARBA" id="ARBA00022927"/>
    </source>
</evidence>
<reference evidence="13" key="2">
    <citation type="submission" date="2001-11" db="EMBL/GenBank/DDBJ databases">
        <authorList>
            <person name="German Neurospora genome project"/>
        </authorList>
    </citation>
    <scope>NUCLEOTIDE SEQUENCE</scope>
</reference>
<feature type="compositionally biased region" description="Basic and acidic residues" evidence="11">
    <location>
        <begin position="112"/>
        <end position="121"/>
    </location>
</feature>
<dbReference type="Gene3D" id="1.10.8.270">
    <property type="entry name" value="putative rabgap domain of human tbc1 domain family member 14 like domains"/>
    <property type="match status" value="1"/>
</dbReference>
<evidence type="ECO:0000256" key="10">
    <source>
        <dbReference type="SAM" id="Coils"/>
    </source>
</evidence>
<dbReference type="InterPro" id="IPR035969">
    <property type="entry name" value="Rab-GAP_TBC_sf"/>
</dbReference>
<dbReference type="PANTHER" id="PTHR47219:SF9">
    <property type="entry name" value="GTPASE ACTIVATING PROTEIN AND CENTROSOME-ASSOCIATED, ISOFORM B"/>
    <property type="match status" value="1"/>
</dbReference>
<feature type="compositionally biased region" description="Basic and acidic residues" evidence="11">
    <location>
        <begin position="46"/>
        <end position="58"/>
    </location>
</feature>
<evidence type="ECO:0000256" key="5">
    <source>
        <dbReference type="ARBA" id="ARBA00022892"/>
    </source>
</evidence>
<dbReference type="PANTHER" id="PTHR47219">
    <property type="entry name" value="RAB GTPASE-ACTIVATING PROTEIN 1-LIKE"/>
    <property type="match status" value="1"/>
</dbReference>
<dbReference type="EMBL" id="AL356834">
    <property type="protein sequence ID" value="CAB92706.1"/>
    <property type="molecule type" value="Genomic_DNA"/>
</dbReference>
<dbReference type="InterPro" id="IPR000195">
    <property type="entry name" value="Rab-GAP-TBC_dom"/>
</dbReference>
<dbReference type="FunFam" id="1.10.472.80:FF:000044">
    <property type="entry name" value="GTPase-activating protein GYP5"/>
    <property type="match status" value="1"/>
</dbReference>
<feature type="compositionally biased region" description="Polar residues" evidence="11">
    <location>
        <begin position="263"/>
        <end position="279"/>
    </location>
</feature>
<dbReference type="SUPFAM" id="SSF47923">
    <property type="entry name" value="Ypt/Rab-GAP domain of gyp1p"/>
    <property type="match status" value="2"/>
</dbReference>
<organism evidence="13">
    <name type="scientific">Neurospora crassa</name>
    <dbReference type="NCBI Taxonomy" id="5141"/>
    <lineage>
        <taxon>Eukaryota</taxon>
        <taxon>Fungi</taxon>
        <taxon>Dikarya</taxon>
        <taxon>Ascomycota</taxon>
        <taxon>Pezizomycotina</taxon>
        <taxon>Sordariomycetes</taxon>
        <taxon>Sordariomycetidae</taxon>
        <taxon>Sordariales</taxon>
        <taxon>Sordariaceae</taxon>
        <taxon>Neurospora</taxon>
    </lineage>
</organism>
<gene>
    <name evidence="13" type="primary">B11B22.030</name>
</gene>
<dbReference type="Gene3D" id="1.10.472.80">
    <property type="entry name" value="Ypt/Rab-GAP domain of gyp1p, domain 3"/>
    <property type="match status" value="1"/>
</dbReference>
<evidence type="ECO:0000313" key="13">
    <source>
        <dbReference type="EMBL" id="CAB92706.1"/>
    </source>
</evidence>
<evidence type="ECO:0000256" key="7">
    <source>
        <dbReference type="ARBA" id="ARBA00023054"/>
    </source>
</evidence>
<sequence>MSASEVQEGAAAPHEAVATKEMPTETVQEVTHEHEKEDAASSPVTETKDKDSQPDHQRPASLAPTNLSDPDDKDTDTFEDAIDTGSVRSLTKRSSSFHRPRSPSMDDSAAADADHDARSHTTETPQVPKTAEIKEEEQEDVFETPAQEQESKSLHRISHASKVSEASAFSAASLDDVSLNDNSTIGDKTGNPEKSLDTAPSSTKKLSISSIASALPAMPWSPSATDEAVKSPPAAAAAAAAAAPPAPAPAALTPAPPPPVTRKLTSPFSWLSRSSSKEQANPPPPPAAATAPRRNTASSVATLSSNPDGTLGKVDEEGNKNTLKDRFKQLRLREEGSAPTGDDDEKSSTPEEKEAVQPPPSPLPPTPNPALAPGTASGVTAGPAGSDTPVDWDLWQTVVYEGPAAVARTSPEQLKEAIAKGIPSAIRGVIWQVLAQSKNEELETVYRDLEDKEMLSRLEKVIRRDLGARTSYSKFAAAQGLQEGLFGVCKAYALFDEAVGYAQGMNFLVMPLLFNMPEEEAFCLLVRLMNQYHLRELFIQDMPGLHKCLYQFERILEDLEPALYCHLHRRGISPHLYATQWFLTLFAYRFPLQLVLRIYDLIFSEGLSAIIKFGIVLMQKNATALLGMSDMSQLTTFLKDRLFDVYIDATPSSNSILENGFFGSSSASIDKEVYRADQLVRDACDVNITAELLKEYGKEWEEKTKAEKEREQELEGLKQANTNYTVIVRRLEERIEAVDREQASLATELVRTKVENEELRDENESLRGQVKELRVVIEHQSTEMENKWNLERDDLMKRNEKVHQENQKLEKELADLEEQLVQTKLQYAEVSSYISCQGQNNRDNEKNANSFYEQINSAHETLTRKWADLKRQVQAA</sequence>
<name>Q9P4Y9_NEUCS</name>
<evidence type="ECO:0000256" key="4">
    <source>
        <dbReference type="ARBA" id="ARBA00022490"/>
    </source>
</evidence>
<feature type="compositionally biased region" description="Pro residues" evidence="11">
    <location>
        <begin position="244"/>
        <end position="260"/>
    </location>
</feature>
<comment type="subcellular location">
    <subcellularLocation>
        <location evidence="1">Cytoplasm</location>
    </subcellularLocation>
</comment>
<dbReference type="Pfam" id="PF23436">
    <property type="entry name" value="RabGap-TBC_2"/>
    <property type="match status" value="1"/>
</dbReference>
<feature type="compositionally biased region" description="Polar residues" evidence="11">
    <location>
        <begin position="298"/>
        <end position="308"/>
    </location>
</feature>
<dbReference type="GO" id="GO:0016192">
    <property type="term" value="P:vesicle-mediated transport"/>
    <property type="evidence" value="ECO:0007669"/>
    <property type="project" value="UniProtKB-KW"/>
</dbReference>
<accession>Q9P4Y9</accession>
<dbReference type="GO" id="GO:0015031">
    <property type="term" value="P:protein transport"/>
    <property type="evidence" value="ECO:0007669"/>
    <property type="project" value="UniProtKB-KW"/>
</dbReference>
<feature type="compositionally biased region" description="Basic and acidic residues" evidence="11">
    <location>
        <begin position="313"/>
        <end position="336"/>
    </location>
</feature>
<evidence type="ECO:0000256" key="8">
    <source>
        <dbReference type="ARBA" id="ARBA00061661"/>
    </source>
</evidence>
<feature type="compositionally biased region" description="Low complexity" evidence="11">
    <location>
        <begin position="199"/>
        <end position="217"/>
    </location>
</feature>
<keyword evidence="7 10" id="KW-0175">Coiled coil</keyword>
<dbReference type="GO" id="GO:0031267">
    <property type="term" value="F:small GTPase binding"/>
    <property type="evidence" value="ECO:0007669"/>
    <property type="project" value="TreeGrafter"/>
</dbReference>
<keyword evidence="6" id="KW-0653">Protein transport</keyword>
<dbReference type="VEuPathDB" id="FungiDB:NCU08499"/>
<dbReference type="PROSITE" id="PS50086">
    <property type="entry name" value="TBC_RABGAP"/>
    <property type="match status" value="1"/>
</dbReference>
<evidence type="ECO:0000256" key="2">
    <source>
        <dbReference type="ARBA" id="ARBA00022448"/>
    </source>
</evidence>
<feature type="compositionally biased region" description="Basic and acidic residues" evidence="11">
    <location>
        <begin position="346"/>
        <end position="355"/>
    </location>
</feature>
<dbReference type="InterPro" id="IPR050302">
    <property type="entry name" value="Rab_GAP_TBC_domain"/>
</dbReference>
<evidence type="ECO:0000256" key="3">
    <source>
        <dbReference type="ARBA" id="ARBA00022468"/>
    </source>
</evidence>
<dbReference type="FunFam" id="1.10.10.750:FF:000003">
    <property type="entry name" value="GTPase activating protein (Evi5)"/>
    <property type="match status" value="1"/>
</dbReference>
<proteinExistence type="inferred from homology"/>
<feature type="region of interest" description="Disordered" evidence="11">
    <location>
        <begin position="1"/>
        <end position="388"/>
    </location>
</feature>
<evidence type="ECO:0000256" key="1">
    <source>
        <dbReference type="ARBA" id="ARBA00004496"/>
    </source>
</evidence>
<evidence type="ECO:0000256" key="9">
    <source>
        <dbReference type="ARBA" id="ARBA00072088"/>
    </source>
</evidence>
<protein>
    <recommendedName>
        <fullName evidence="9">GTPase-activating protein GYP5</fullName>
    </recommendedName>
</protein>
<dbReference type="PIR" id="T49801">
    <property type="entry name" value="T49801"/>
</dbReference>
<feature type="compositionally biased region" description="Low complexity" evidence="11">
    <location>
        <begin position="288"/>
        <end position="297"/>
    </location>
</feature>
<reference evidence="13" key="1">
    <citation type="submission" date="2000-05" db="EMBL/GenBank/DDBJ databases">
        <authorList>
            <person name="Schulte U."/>
            <person name="Aign V."/>
            <person name="Hoheisel J."/>
            <person name="Brandt P."/>
            <person name="Fartmann B."/>
            <person name="Holland R."/>
            <person name="Nyakatura G."/>
            <person name="Mewes H.W."/>
            <person name="Mannhaupt G."/>
        </authorList>
    </citation>
    <scope>NUCLEOTIDE SEQUENCE</scope>
</reference>
<feature type="compositionally biased region" description="Low complexity" evidence="11">
    <location>
        <begin position="232"/>
        <end position="243"/>
    </location>
</feature>
<dbReference type="GO" id="GO:0005096">
    <property type="term" value="F:GTPase activator activity"/>
    <property type="evidence" value="ECO:0007669"/>
    <property type="project" value="UniProtKB-KW"/>
</dbReference>
<feature type="compositionally biased region" description="Basic and acidic residues" evidence="11">
    <location>
        <begin position="30"/>
        <end position="39"/>
    </location>
</feature>
<dbReference type="AlphaFoldDB" id="Q9P4Y9"/>